<dbReference type="GO" id="GO:0016740">
    <property type="term" value="F:transferase activity"/>
    <property type="evidence" value="ECO:0007669"/>
    <property type="project" value="UniProtKB-KW"/>
</dbReference>
<organism evidence="3 4">
    <name type="scientific">Prosthecobacter fusiformis</name>
    <dbReference type="NCBI Taxonomy" id="48464"/>
    <lineage>
        <taxon>Bacteria</taxon>
        <taxon>Pseudomonadati</taxon>
        <taxon>Verrucomicrobiota</taxon>
        <taxon>Verrucomicrobiia</taxon>
        <taxon>Verrucomicrobiales</taxon>
        <taxon>Verrucomicrobiaceae</taxon>
        <taxon>Prosthecobacter</taxon>
    </lineage>
</organism>
<dbReference type="CDD" id="cd00158">
    <property type="entry name" value="RHOD"/>
    <property type="match status" value="1"/>
</dbReference>
<dbReference type="Pfam" id="PF00581">
    <property type="entry name" value="Rhodanese"/>
    <property type="match status" value="1"/>
</dbReference>
<dbReference type="RefSeq" id="WP_166647086.1">
    <property type="nucleotide sequence ID" value="NZ_SOCA01000002.1"/>
</dbReference>
<evidence type="ECO:0000313" key="4">
    <source>
        <dbReference type="Proteomes" id="UP000295662"/>
    </source>
</evidence>
<keyword evidence="4" id="KW-1185">Reference proteome</keyword>
<evidence type="ECO:0000259" key="2">
    <source>
        <dbReference type="PROSITE" id="PS50206"/>
    </source>
</evidence>
<proteinExistence type="predicted"/>
<evidence type="ECO:0000313" key="3">
    <source>
        <dbReference type="EMBL" id="TDU72887.1"/>
    </source>
</evidence>
<feature type="chain" id="PRO_5020545730" evidence="1">
    <location>
        <begin position="21"/>
        <end position="141"/>
    </location>
</feature>
<dbReference type="EMBL" id="SOCA01000002">
    <property type="protein sequence ID" value="TDU72887.1"/>
    <property type="molecule type" value="Genomic_DNA"/>
</dbReference>
<dbReference type="SUPFAM" id="SSF52821">
    <property type="entry name" value="Rhodanese/Cell cycle control phosphatase"/>
    <property type="match status" value="1"/>
</dbReference>
<sequence>MRLLLPLLCLALFGCKPVPATQVETEPPSIALPAGVQELGPAEAAAWMAQTPDAFILDLRMPEEIEREGKLTGSQNYDYLQPATQEYLATLDRQKPVLVYCALGGRSKLAAVEMHRMGFTRLALLKGGLDAWLKEGRPVVK</sequence>
<reference evidence="3 4" key="1">
    <citation type="submission" date="2019-03" db="EMBL/GenBank/DDBJ databases">
        <title>Genomic Encyclopedia of Archaeal and Bacterial Type Strains, Phase II (KMG-II): from individual species to whole genera.</title>
        <authorList>
            <person name="Goeker M."/>
        </authorList>
    </citation>
    <scope>NUCLEOTIDE SEQUENCE [LARGE SCALE GENOMIC DNA]</scope>
    <source>
        <strain evidence="3 4">ATCC 25309</strain>
    </source>
</reference>
<evidence type="ECO:0000256" key="1">
    <source>
        <dbReference type="SAM" id="SignalP"/>
    </source>
</evidence>
<comment type="caution">
    <text evidence="3">The sequence shown here is derived from an EMBL/GenBank/DDBJ whole genome shotgun (WGS) entry which is preliminary data.</text>
</comment>
<keyword evidence="3" id="KW-0808">Transferase</keyword>
<keyword evidence="1" id="KW-0732">Signal</keyword>
<dbReference type="PROSITE" id="PS50206">
    <property type="entry name" value="RHODANESE_3"/>
    <property type="match status" value="1"/>
</dbReference>
<name>A0A4R7S6Q6_9BACT</name>
<accession>A0A4R7S6Q6</accession>
<feature type="domain" description="Rhodanese" evidence="2">
    <location>
        <begin position="50"/>
        <end position="141"/>
    </location>
</feature>
<gene>
    <name evidence="3" type="ORF">EI77_01353</name>
</gene>
<dbReference type="Proteomes" id="UP000295662">
    <property type="component" value="Unassembled WGS sequence"/>
</dbReference>
<dbReference type="Gene3D" id="3.40.250.10">
    <property type="entry name" value="Rhodanese-like domain"/>
    <property type="match status" value="1"/>
</dbReference>
<dbReference type="InterPro" id="IPR036873">
    <property type="entry name" value="Rhodanese-like_dom_sf"/>
</dbReference>
<protein>
    <submittedName>
        <fullName evidence="3">Rhodanese-related sulfurtransferase</fullName>
    </submittedName>
</protein>
<dbReference type="PANTHER" id="PTHR43031">
    <property type="entry name" value="FAD-DEPENDENT OXIDOREDUCTASE"/>
    <property type="match status" value="1"/>
</dbReference>
<dbReference type="PANTHER" id="PTHR43031:SF1">
    <property type="entry name" value="PYRIDINE NUCLEOTIDE-DISULPHIDE OXIDOREDUCTASE"/>
    <property type="match status" value="1"/>
</dbReference>
<dbReference type="SMART" id="SM00450">
    <property type="entry name" value="RHOD"/>
    <property type="match status" value="1"/>
</dbReference>
<feature type="signal peptide" evidence="1">
    <location>
        <begin position="1"/>
        <end position="20"/>
    </location>
</feature>
<dbReference type="InterPro" id="IPR050229">
    <property type="entry name" value="GlpE_sulfurtransferase"/>
</dbReference>
<dbReference type="PROSITE" id="PS51257">
    <property type="entry name" value="PROKAR_LIPOPROTEIN"/>
    <property type="match status" value="1"/>
</dbReference>
<dbReference type="InterPro" id="IPR001763">
    <property type="entry name" value="Rhodanese-like_dom"/>
</dbReference>
<dbReference type="AlphaFoldDB" id="A0A4R7S6Q6"/>